<evidence type="ECO:0000256" key="1">
    <source>
        <dbReference type="ARBA" id="ARBA00004496"/>
    </source>
</evidence>
<dbReference type="RefSeq" id="WP_066852207.1">
    <property type="nucleotide sequence ID" value="NZ_JXMS01000003.1"/>
</dbReference>
<dbReference type="InterPro" id="IPR036565">
    <property type="entry name" value="Mur-like_cat_sf"/>
</dbReference>
<evidence type="ECO:0000256" key="6">
    <source>
        <dbReference type="ARBA" id="ARBA00022840"/>
    </source>
</evidence>
<name>A0A1B7XL20_9BACT</name>
<keyword evidence="7 8" id="KW-0961">Cell wall biogenesis/degradation</keyword>
<comment type="caution">
    <text evidence="11">The sequence shown here is derived from an EMBL/GenBank/DDBJ whole genome shotgun (WGS) entry which is preliminary data.</text>
</comment>
<evidence type="ECO:0000313" key="11">
    <source>
        <dbReference type="EMBL" id="OBQ56204.1"/>
    </source>
</evidence>
<dbReference type="Pfam" id="PF02875">
    <property type="entry name" value="Mur_ligase_C"/>
    <property type="match status" value="1"/>
</dbReference>
<feature type="binding site" evidence="7">
    <location>
        <begin position="120"/>
        <end position="126"/>
    </location>
    <ligand>
        <name>ATP</name>
        <dbReference type="ChEBI" id="CHEBI:30616"/>
    </ligand>
</feature>
<dbReference type="SUPFAM" id="SSF53623">
    <property type="entry name" value="MurD-like peptide ligases, catalytic domain"/>
    <property type="match status" value="1"/>
</dbReference>
<dbReference type="PANTHER" id="PTHR43692:SF1">
    <property type="entry name" value="UDP-N-ACETYLMURAMOYLALANINE--D-GLUTAMATE LIGASE"/>
    <property type="match status" value="1"/>
</dbReference>
<dbReference type="NCBIfam" id="TIGR01087">
    <property type="entry name" value="murD"/>
    <property type="match status" value="1"/>
</dbReference>
<comment type="subcellular location">
    <subcellularLocation>
        <location evidence="1 7 8">Cytoplasm</location>
    </subcellularLocation>
</comment>
<keyword evidence="5 7" id="KW-0547">Nucleotide-binding</keyword>
<evidence type="ECO:0000313" key="12">
    <source>
        <dbReference type="Proteomes" id="UP000091979"/>
    </source>
</evidence>
<evidence type="ECO:0000256" key="3">
    <source>
        <dbReference type="ARBA" id="ARBA00022490"/>
    </source>
</evidence>
<keyword evidence="3 7" id="KW-0963">Cytoplasm</keyword>
<dbReference type="UniPathway" id="UPA00219"/>
<dbReference type="AlphaFoldDB" id="A0A1B7XL20"/>
<dbReference type="HAMAP" id="MF_00639">
    <property type="entry name" value="MurD"/>
    <property type="match status" value="1"/>
</dbReference>
<dbReference type="Proteomes" id="UP000091979">
    <property type="component" value="Unassembled WGS sequence"/>
</dbReference>
<keyword evidence="6 7" id="KW-0067">ATP-binding</keyword>
<dbReference type="Gene3D" id="3.90.190.20">
    <property type="entry name" value="Mur ligase, C-terminal domain"/>
    <property type="match status" value="1"/>
</dbReference>
<comment type="catalytic activity">
    <reaction evidence="7 8">
        <text>UDP-N-acetyl-alpha-D-muramoyl-L-alanine + D-glutamate + ATP = UDP-N-acetyl-alpha-D-muramoyl-L-alanyl-D-glutamate + ADP + phosphate + H(+)</text>
        <dbReference type="Rhea" id="RHEA:16429"/>
        <dbReference type="ChEBI" id="CHEBI:15378"/>
        <dbReference type="ChEBI" id="CHEBI:29986"/>
        <dbReference type="ChEBI" id="CHEBI:30616"/>
        <dbReference type="ChEBI" id="CHEBI:43474"/>
        <dbReference type="ChEBI" id="CHEBI:83898"/>
        <dbReference type="ChEBI" id="CHEBI:83900"/>
        <dbReference type="ChEBI" id="CHEBI:456216"/>
        <dbReference type="EC" id="6.3.2.9"/>
    </reaction>
</comment>
<dbReference type="GO" id="GO:0071555">
    <property type="term" value="P:cell wall organization"/>
    <property type="evidence" value="ECO:0007669"/>
    <property type="project" value="UniProtKB-KW"/>
</dbReference>
<dbReference type="EMBL" id="JXMS01000003">
    <property type="protein sequence ID" value="OBQ56204.1"/>
    <property type="molecule type" value="Genomic_DNA"/>
</dbReference>
<dbReference type="InterPro" id="IPR036615">
    <property type="entry name" value="Mur_ligase_C_dom_sf"/>
</dbReference>
<dbReference type="Gene3D" id="3.40.50.720">
    <property type="entry name" value="NAD(P)-binding Rossmann-like Domain"/>
    <property type="match status" value="1"/>
</dbReference>
<accession>A0A1B7XL20</accession>
<keyword evidence="7 8" id="KW-0573">Peptidoglycan synthesis</keyword>
<comment type="similarity">
    <text evidence="7">Belongs to the MurCDEF family.</text>
</comment>
<protein>
    <recommendedName>
        <fullName evidence="7 8">UDP-N-acetylmuramoylalanine--D-glutamate ligase</fullName>
        <ecNumber evidence="7 8">6.3.2.9</ecNumber>
    </recommendedName>
    <alternativeName>
        <fullName evidence="7">D-glutamic acid-adding enzyme</fullName>
    </alternativeName>
    <alternativeName>
        <fullName evidence="7">UDP-N-acetylmuramoyl-L-alanyl-D-glutamate synthetase</fullName>
    </alternativeName>
</protein>
<reference evidence="11 12" key="1">
    <citation type="submission" date="2015-01" db="EMBL/GenBank/DDBJ databases">
        <title>Desulfovibrio sp. JC271 draft genome sequence.</title>
        <authorList>
            <person name="Shivani Y."/>
            <person name="Subhash Y."/>
            <person name="Sasikala C."/>
            <person name="Ramana C.V."/>
        </authorList>
    </citation>
    <scope>NUCLEOTIDE SEQUENCE [LARGE SCALE GENOMIC DNA]</scope>
    <source>
        <strain evidence="11 12">JC271</strain>
    </source>
</reference>
<evidence type="ECO:0000256" key="4">
    <source>
        <dbReference type="ARBA" id="ARBA00022598"/>
    </source>
</evidence>
<dbReference type="PANTHER" id="PTHR43692">
    <property type="entry name" value="UDP-N-ACETYLMURAMOYLALANINE--D-GLUTAMATE LIGASE"/>
    <property type="match status" value="1"/>
</dbReference>
<dbReference type="GO" id="GO:0008360">
    <property type="term" value="P:regulation of cell shape"/>
    <property type="evidence" value="ECO:0007669"/>
    <property type="project" value="UniProtKB-KW"/>
</dbReference>
<comment type="pathway">
    <text evidence="2 7 8">Cell wall biogenesis; peptidoglycan biosynthesis.</text>
</comment>
<comment type="function">
    <text evidence="7 8">Cell wall formation. Catalyzes the addition of glutamate to the nucleotide precursor UDP-N-acetylmuramoyl-L-alanine (UMA).</text>
</comment>
<dbReference type="GO" id="GO:0005524">
    <property type="term" value="F:ATP binding"/>
    <property type="evidence" value="ECO:0007669"/>
    <property type="project" value="UniProtKB-UniRule"/>
</dbReference>
<keyword evidence="4 7" id="KW-0436">Ligase</keyword>
<gene>
    <name evidence="7" type="primary">murD</name>
    <name evidence="11" type="ORF">SP90_02470</name>
</gene>
<dbReference type="Gene3D" id="3.40.1190.10">
    <property type="entry name" value="Mur-like, catalytic domain"/>
    <property type="match status" value="1"/>
</dbReference>
<organism evidence="11 12">
    <name type="scientific">Halodesulfovibrio spirochaetisodalis</name>
    <dbReference type="NCBI Taxonomy" id="1560234"/>
    <lineage>
        <taxon>Bacteria</taxon>
        <taxon>Pseudomonadati</taxon>
        <taxon>Thermodesulfobacteriota</taxon>
        <taxon>Desulfovibrionia</taxon>
        <taxon>Desulfovibrionales</taxon>
        <taxon>Desulfovibrionaceae</taxon>
        <taxon>Halodesulfovibrio</taxon>
    </lineage>
</organism>
<dbReference type="InterPro" id="IPR036291">
    <property type="entry name" value="NAD(P)-bd_dom_sf"/>
</dbReference>
<evidence type="ECO:0000256" key="2">
    <source>
        <dbReference type="ARBA" id="ARBA00004752"/>
    </source>
</evidence>
<feature type="domain" description="Mur ligase central" evidence="10">
    <location>
        <begin position="118"/>
        <end position="249"/>
    </location>
</feature>
<keyword evidence="7 8" id="KW-0133">Cell shape</keyword>
<feature type="domain" description="Mur ligase C-terminal" evidence="9">
    <location>
        <begin position="298"/>
        <end position="407"/>
    </location>
</feature>
<dbReference type="EC" id="6.3.2.9" evidence="7 8"/>
<dbReference type="GO" id="GO:0005737">
    <property type="term" value="C:cytoplasm"/>
    <property type="evidence" value="ECO:0007669"/>
    <property type="project" value="UniProtKB-SubCell"/>
</dbReference>
<dbReference type="InterPro" id="IPR013221">
    <property type="entry name" value="Mur_ligase_cen"/>
</dbReference>
<evidence type="ECO:0000256" key="8">
    <source>
        <dbReference type="RuleBase" id="RU003664"/>
    </source>
</evidence>
<evidence type="ECO:0000259" key="10">
    <source>
        <dbReference type="Pfam" id="PF08245"/>
    </source>
</evidence>
<keyword evidence="7 8" id="KW-0131">Cell cycle</keyword>
<keyword evidence="12" id="KW-1185">Reference proteome</keyword>
<keyword evidence="7 8" id="KW-0132">Cell division</keyword>
<dbReference type="InterPro" id="IPR005762">
    <property type="entry name" value="MurD"/>
</dbReference>
<dbReference type="GO" id="GO:0008764">
    <property type="term" value="F:UDP-N-acetylmuramoylalanine-D-glutamate ligase activity"/>
    <property type="evidence" value="ECO:0007669"/>
    <property type="project" value="UniProtKB-UniRule"/>
</dbReference>
<dbReference type="STRING" id="1560234.SP90_02470"/>
<dbReference type="PATRIC" id="fig|1560234.3.peg.1946"/>
<evidence type="ECO:0000259" key="9">
    <source>
        <dbReference type="Pfam" id="PF02875"/>
    </source>
</evidence>
<evidence type="ECO:0000256" key="7">
    <source>
        <dbReference type="HAMAP-Rule" id="MF_00639"/>
    </source>
</evidence>
<proteinExistence type="inferred from homology"/>
<dbReference type="OrthoDB" id="9809796at2"/>
<evidence type="ECO:0000256" key="5">
    <source>
        <dbReference type="ARBA" id="ARBA00022741"/>
    </source>
</evidence>
<sequence length="433" mass="46189">MEQRPQVVTPGCTAVVVGTGRSGQAAAMLLHSLGASVRIVNLTEESVPESFRKTIAECGFDTAFGPHTAAQFAGADVVVPSPGVPMRKLASFIPEQAVVLAEMELAWSCVPHIPAIAVTGTNGKTTTVRLCEAMLCKAGKRVFLGGNIGTPLSEFVLEKQTADVLVLEVSSFQLQTCRHFRPSVGVLLNVTEDHLDYHEDMQEYIDAKLQLFANMREGDTALLGEGVHSIAKDSGNAGLQHADIHVFSDTGSFADVSLKGVHNRLNMEAAYAATSVLGVTMQDALDAVDDFATAPHTLETVANGHGVVFVNDSKATTVDSVRAALESFAEPVLLLAGGHYKGGDLGSLAGLLQKHVRAVGLYGDSRDVFEAAWDGVVDLSWHESMEDAARALMQKSEGGEVMLLSPATSSFDQYANYKARGDDFRRIARMLSE</sequence>
<dbReference type="SUPFAM" id="SSF53244">
    <property type="entry name" value="MurD-like peptide ligases, peptide-binding domain"/>
    <property type="match status" value="1"/>
</dbReference>
<dbReference type="Pfam" id="PF08245">
    <property type="entry name" value="Mur_ligase_M"/>
    <property type="match status" value="1"/>
</dbReference>
<dbReference type="GO" id="GO:0009252">
    <property type="term" value="P:peptidoglycan biosynthetic process"/>
    <property type="evidence" value="ECO:0007669"/>
    <property type="project" value="UniProtKB-UniRule"/>
</dbReference>
<dbReference type="GO" id="GO:0051301">
    <property type="term" value="P:cell division"/>
    <property type="evidence" value="ECO:0007669"/>
    <property type="project" value="UniProtKB-KW"/>
</dbReference>
<dbReference type="InterPro" id="IPR004101">
    <property type="entry name" value="Mur_ligase_C"/>
</dbReference>
<dbReference type="SUPFAM" id="SSF51735">
    <property type="entry name" value="NAD(P)-binding Rossmann-fold domains"/>
    <property type="match status" value="1"/>
</dbReference>